<evidence type="ECO:0000256" key="13">
    <source>
        <dbReference type="ARBA" id="ARBA00023136"/>
    </source>
</evidence>
<evidence type="ECO:0000259" key="15">
    <source>
        <dbReference type="PROSITE" id="PS50893"/>
    </source>
</evidence>
<dbReference type="InterPro" id="IPR005897">
    <property type="entry name" value="Pept_C39_ABC_bacteriocin"/>
</dbReference>
<organism evidence="18 19">
    <name type="scientific">Paracholeplasma vituli</name>
    <dbReference type="NCBI Taxonomy" id="69473"/>
    <lineage>
        <taxon>Bacteria</taxon>
        <taxon>Bacillati</taxon>
        <taxon>Mycoplasmatota</taxon>
        <taxon>Mollicutes</taxon>
        <taxon>Acholeplasmatales</taxon>
        <taxon>Acholeplasmataceae</taxon>
        <taxon>Paracholeplasma</taxon>
    </lineage>
</organism>
<comment type="caution">
    <text evidence="18">The sequence shown here is derived from an EMBL/GenBank/DDBJ whole genome shotgun (WGS) entry which is preliminary data.</text>
</comment>
<dbReference type="InterPro" id="IPR036640">
    <property type="entry name" value="ABC1_TM_sf"/>
</dbReference>
<dbReference type="SUPFAM" id="SSF52540">
    <property type="entry name" value="P-loop containing nucleoside triphosphate hydrolases"/>
    <property type="match status" value="1"/>
</dbReference>
<protein>
    <submittedName>
        <fullName evidence="18">Peptidase domain-containing ABC transporter</fullName>
    </submittedName>
</protein>
<dbReference type="PROSITE" id="PS50893">
    <property type="entry name" value="ABC_TRANSPORTER_2"/>
    <property type="match status" value="1"/>
</dbReference>
<evidence type="ECO:0000256" key="5">
    <source>
        <dbReference type="ARBA" id="ARBA00022670"/>
    </source>
</evidence>
<dbReference type="InterPro" id="IPR003439">
    <property type="entry name" value="ABC_transporter-like_ATP-bd"/>
</dbReference>
<reference evidence="19" key="1">
    <citation type="submission" date="2023-07" db="EMBL/GenBank/DDBJ databases">
        <title>Novel Mycoplasma species identified in domestic and wild animals.</title>
        <authorList>
            <person name="Volokhov D.V."/>
            <person name="Furtak V.A."/>
            <person name="Zagorodnyaya T.A."/>
        </authorList>
    </citation>
    <scope>NUCLEOTIDE SEQUENCE [LARGE SCALE GENOMIC DNA]</scope>
    <source>
        <strain evidence="19">92-19</strain>
    </source>
</reference>
<keyword evidence="11" id="KW-1278">Translocase</keyword>
<evidence type="ECO:0000256" key="9">
    <source>
        <dbReference type="ARBA" id="ARBA00022807"/>
    </source>
</evidence>
<dbReference type="RefSeq" id="WP_262095685.1">
    <property type="nucleotide sequence ID" value="NZ_JAOEGN010000003.1"/>
</dbReference>
<evidence type="ECO:0000256" key="2">
    <source>
        <dbReference type="ARBA" id="ARBA00005417"/>
    </source>
</evidence>
<dbReference type="CDD" id="cd18570">
    <property type="entry name" value="ABC_6TM_PCAT1_LagD_like"/>
    <property type="match status" value="1"/>
</dbReference>
<dbReference type="InterPro" id="IPR027417">
    <property type="entry name" value="P-loop_NTPase"/>
</dbReference>
<feature type="transmembrane region" description="Helical" evidence="14">
    <location>
        <begin position="162"/>
        <end position="184"/>
    </location>
</feature>
<evidence type="ECO:0000256" key="14">
    <source>
        <dbReference type="SAM" id="Phobius"/>
    </source>
</evidence>
<dbReference type="InterPro" id="IPR003593">
    <property type="entry name" value="AAA+_ATPase"/>
</dbReference>
<feature type="transmembrane region" description="Helical" evidence="14">
    <location>
        <begin position="273"/>
        <end position="296"/>
    </location>
</feature>
<dbReference type="SUPFAM" id="SSF90123">
    <property type="entry name" value="ABC transporter transmembrane region"/>
    <property type="match status" value="1"/>
</dbReference>
<keyword evidence="12 14" id="KW-1133">Transmembrane helix</keyword>
<keyword evidence="3" id="KW-0813">Transport</keyword>
<dbReference type="EMBL" id="JAOEGN010000003">
    <property type="protein sequence ID" value="MCU0104450.1"/>
    <property type="molecule type" value="Genomic_DNA"/>
</dbReference>
<name>A0ABT2PUE3_9MOLU</name>
<dbReference type="InterPro" id="IPR005074">
    <property type="entry name" value="Peptidase_C39"/>
</dbReference>
<evidence type="ECO:0000256" key="10">
    <source>
        <dbReference type="ARBA" id="ARBA00022840"/>
    </source>
</evidence>
<keyword evidence="8" id="KW-0378">Hydrolase</keyword>
<evidence type="ECO:0000259" key="16">
    <source>
        <dbReference type="PROSITE" id="PS50929"/>
    </source>
</evidence>
<evidence type="ECO:0000256" key="8">
    <source>
        <dbReference type="ARBA" id="ARBA00022801"/>
    </source>
</evidence>
<dbReference type="PANTHER" id="PTHR43394">
    <property type="entry name" value="ATP-DEPENDENT PERMEASE MDL1, MITOCHONDRIAL"/>
    <property type="match status" value="1"/>
</dbReference>
<evidence type="ECO:0000256" key="1">
    <source>
        <dbReference type="ARBA" id="ARBA00004651"/>
    </source>
</evidence>
<dbReference type="PROSITE" id="PS50990">
    <property type="entry name" value="PEPTIDASE_C39"/>
    <property type="match status" value="1"/>
</dbReference>
<comment type="similarity">
    <text evidence="2">Belongs to the ABC transporter superfamily.</text>
</comment>
<dbReference type="SMART" id="SM00382">
    <property type="entry name" value="AAA"/>
    <property type="match status" value="1"/>
</dbReference>
<dbReference type="PANTHER" id="PTHR43394:SF1">
    <property type="entry name" value="ATP-BINDING CASSETTE SUB-FAMILY B MEMBER 10, MITOCHONDRIAL"/>
    <property type="match status" value="1"/>
</dbReference>
<evidence type="ECO:0000313" key="18">
    <source>
        <dbReference type="EMBL" id="MCU0104450.1"/>
    </source>
</evidence>
<dbReference type="InterPro" id="IPR011527">
    <property type="entry name" value="ABC1_TM_dom"/>
</dbReference>
<dbReference type="CDD" id="cd02418">
    <property type="entry name" value="Peptidase_C39B"/>
    <property type="match status" value="1"/>
</dbReference>
<keyword evidence="10" id="KW-0067">ATP-binding</keyword>
<dbReference type="Gene3D" id="3.90.70.10">
    <property type="entry name" value="Cysteine proteinases"/>
    <property type="match status" value="1"/>
</dbReference>
<sequence>MNKYICVKQHDIKDCGAACLSTISKTYDLKLQISKIREIAGTDSYGTSVFGLVRAAEQLGFSAKAIKGTRENLLTPFPLPAIANVLTEDNIQHYVVIHKINEKKVIIADPAKGIRKLTFNEFAGMWTGYLVILKPSQSFEKRNETEGTFTRFFKMLIPQKHLMINVILMSIVLTIFGILGSFYFKFLMDEIIPFGLEKTLHVVSIAFVGLYLLNIILSAFRSHLLMYLSIRLDIPLMMGYYKHVTKLPLGFFSTRQIGEITSRFQDAGVIKDVVSGATLTILLDTTMVIFGGIILYSINPTMFLMTVIIAALYGVLVYAFIKPFKKIQRASMEQGAKISSQLIESIHGVETIKAFNAEDSASLETESRYIKGVLIGKKGGILGNVQGSMIGVVEALGGLFILWFGALMVIRNEISLGQLLTFNALLAYFLSPLKNLIGLQQQIQSAVVASERLSEIIDLELEYDQDEEKKYKPSSLKGDISLKDVDFRYGSRRLVLNHLNMTIKPGETIAIVGESGSGKTTLAKLLLNLYKIEKGEIKLDEMDIEMIHKENLRNHMGYVSQEVFLFSGSIEENLFLGQDHINFSEMKKVCELLKIDEFIQALPKKYQSALIEGGHNLSGGQRQRLSIARALLKKPSVLILDEATSNLDAKTEEAITEVLFNQYKEMTKIIIAHRLSTIRKADKIALMDQGEIKEFGSHQELIKQKGLYYELWVSQVGESEVEKHAK</sequence>
<dbReference type="NCBIfam" id="TIGR01193">
    <property type="entry name" value="bacteriocin_ABC"/>
    <property type="match status" value="1"/>
</dbReference>
<feature type="transmembrane region" description="Helical" evidence="14">
    <location>
        <begin position="204"/>
        <end position="228"/>
    </location>
</feature>
<feature type="domain" description="ABC transporter" evidence="15">
    <location>
        <begin position="480"/>
        <end position="714"/>
    </location>
</feature>
<dbReference type="Pfam" id="PF00005">
    <property type="entry name" value="ABC_tran"/>
    <property type="match status" value="1"/>
</dbReference>
<proteinExistence type="inferred from homology"/>
<evidence type="ECO:0000256" key="3">
    <source>
        <dbReference type="ARBA" id="ARBA00022448"/>
    </source>
</evidence>
<dbReference type="PROSITE" id="PS50929">
    <property type="entry name" value="ABC_TM1F"/>
    <property type="match status" value="1"/>
</dbReference>
<feature type="transmembrane region" description="Helical" evidence="14">
    <location>
        <begin position="387"/>
        <end position="410"/>
    </location>
</feature>
<dbReference type="Gene3D" id="1.20.1560.10">
    <property type="entry name" value="ABC transporter type 1, transmembrane domain"/>
    <property type="match status" value="1"/>
</dbReference>
<dbReference type="Gene3D" id="3.40.50.300">
    <property type="entry name" value="P-loop containing nucleotide triphosphate hydrolases"/>
    <property type="match status" value="1"/>
</dbReference>
<keyword evidence="9" id="KW-0788">Thiol protease</keyword>
<evidence type="ECO:0000256" key="4">
    <source>
        <dbReference type="ARBA" id="ARBA00022475"/>
    </source>
</evidence>
<dbReference type="PROSITE" id="PS00211">
    <property type="entry name" value="ABC_TRANSPORTER_1"/>
    <property type="match status" value="1"/>
</dbReference>
<evidence type="ECO:0000256" key="12">
    <source>
        <dbReference type="ARBA" id="ARBA00022989"/>
    </source>
</evidence>
<keyword evidence="4" id="KW-1003">Cell membrane</keyword>
<keyword evidence="6 14" id="KW-0812">Transmembrane</keyword>
<feature type="transmembrane region" description="Helical" evidence="14">
    <location>
        <begin position="302"/>
        <end position="321"/>
    </location>
</feature>
<keyword evidence="13 14" id="KW-0472">Membrane</keyword>
<keyword evidence="7" id="KW-0547">Nucleotide-binding</keyword>
<comment type="subcellular location">
    <subcellularLocation>
        <location evidence="1">Cell membrane</location>
        <topology evidence="1">Multi-pass membrane protein</topology>
    </subcellularLocation>
</comment>
<keyword evidence="5" id="KW-0645">Protease</keyword>
<dbReference type="Pfam" id="PF00664">
    <property type="entry name" value="ABC_membrane"/>
    <property type="match status" value="1"/>
</dbReference>
<accession>A0ABT2PUE3</accession>
<keyword evidence="19" id="KW-1185">Reference proteome</keyword>
<feature type="domain" description="Peptidase C39" evidence="17">
    <location>
        <begin position="9"/>
        <end position="133"/>
    </location>
</feature>
<dbReference type="Proteomes" id="UP001209076">
    <property type="component" value="Unassembled WGS sequence"/>
</dbReference>
<dbReference type="Pfam" id="PF03412">
    <property type="entry name" value="Peptidase_C39"/>
    <property type="match status" value="1"/>
</dbReference>
<evidence type="ECO:0000256" key="6">
    <source>
        <dbReference type="ARBA" id="ARBA00022692"/>
    </source>
</evidence>
<feature type="domain" description="ABC transmembrane type-1" evidence="16">
    <location>
        <begin position="166"/>
        <end position="445"/>
    </location>
</feature>
<evidence type="ECO:0000259" key="17">
    <source>
        <dbReference type="PROSITE" id="PS50990"/>
    </source>
</evidence>
<dbReference type="InterPro" id="IPR039421">
    <property type="entry name" value="Type_1_exporter"/>
</dbReference>
<dbReference type="InterPro" id="IPR017871">
    <property type="entry name" value="ABC_transporter-like_CS"/>
</dbReference>
<evidence type="ECO:0000256" key="11">
    <source>
        <dbReference type="ARBA" id="ARBA00022967"/>
    </source>
</evidence>
<evidence type="ECO:0000256" key="7">
    <source>
        <dbReference type="ARBA" id="ARBA00022741"/>
    </source>
</evidence>
<evidence type="ECO:0000313" key="19">
    <source>
        <dbReference type="Proteomes" id="UP001209076"/>
    </source>
</evidence>
<gene>
    <name evidence="18" type="ORF">N7603_02115</name>
</gene>